<dbReference type="RefSeq" id="WP_006843407.1">
    <property type="nucleotide sequence ID" value="NZ_AQWJ01000003.1"/>
</dbReference>
<dbReference type="HOGENOM" id="CLU_157763_0_0_10"/>
<comment type="caution">
    <text evidence="1">The sequence shown here is derived from an EMBL/GenBank/DDBJ whole genome shotgun (WGS) entry which is preliminary data.</text>
</comment>
<sequence length="127" mass="13894">MELKEFVKETLIQITEGVMEAQEECFKSGGLINPMLAVKTSNEEVYKHHDSDYPATKITFKVGLTESDTKDNKKGIGVFLGKMSLGAESSKGSEIQSVTSIEFSVVAVLPYVDREGGHIPISALNIR</sequence>
<dbReference type="AlphaFoldDB" id="F8X1C8"/>
<dbReference type="EMBL" id="ADLW01000007">
    <property type="protein sequence ID" value="EGK03400.1"/>
    <property type="molecule type" value="Genomic_DNA"/>
</dbReference>
<reference evidence="1 2" key="1">
    <citation type="submission" date="2011-04" db="EMBL/GenBank/DDBJ databases">
        <title>The Genome Sequence of Dysgonomonas mossii DSM 22836.</title>
        <authorList>
            <consortium name="The Broad Institute Genome Sequencing Platform"/>
            <person name="Earl A."/>
            <person name="Ward D."/>
            <person name="Feldgarden M."/>
            <person name="Gevers D."/>
            <person name="Pudlo N."/>
            <person name="Martens E."/>
            <person name="Allen-Vercoe E."/>
            <person name="Young S.K."/>
            <person name="Zeng Q."/>
            <person name="Gargeya S."/>
            <person name="Fitzgerald M."/>
            <person name="Haas B."/>
            <person name="Abouelleil A."/>
            <person name="Alvarado L."/>
            <person name="Arachchi H.M."/>
            <person name="Berlin A."/>
            <person name="Brown A."/>
            <person name="Chapman S.B."/>
            <person name="Chen Z."/>
            <person name="Dunbar C."/>
            <person name="Freedman E."/>
            <person name="Gearin G."/>
            <person name="Gellesch M."/>
            <person name="Goldberg J."/>
            <person name="Griggs A."/>
            <person name="Gujja S."/>
            <person name="Heiman D."/>
            <person name="Howarth C."/>
            <person name="Larson L."/>
            <person name="Lui A."/>
            <person name="MacDonald P.J.P."/>
            <person name="Mehta T."/>
            <person name="Montmayeur A."/>
            <person name="Murphy C."/>
            <person name="Neiman D."/>
            <person name="Pearson M."/>
            <person name="Priest M."/>
            <person name="Roberts A."/>
            <person name="Saif S."/>
            <person name="Shea T."/>
            <person name="Shenoy N."/>
            <person name="Sisk P."/>
            <person name="Stolte C."/>
            <person name="Sykes S."/>
            <person name="Yandava C."/>
            <person name="Wortman J."/>
            <person name="Nusbaum C."/>
            <person name="Birren B."/>
        </authorList>
    </citation>
    <scope>NUCLEOTIDE SEQUENCE [LARGE SCALE GENOMIC DNA]</scope>
    <source>
        <strain evidence="1 2">DSM 22836</strain>
    </source>
</reference>
<protein>
    <submittedName>
        <fullName evidence="1">Uncharacterized protein</fullName>
    </submittedName>
</protein>
<evidence type="ECO:0000313" key="1">
    <source>
        <dbReference type="EMBL" id="EGK03400.1"/>
    </source>
</evidence>
<organism evidence="1 2">
    <name type="scientific">Dysgonomonas mossii DSM 22836</name>
    <dbReference type="NCBI Taxonomy" id="742767"/>
    <lineage>
        <taxon>Bacteria</taxon>
        <taxon>Pseudomonadati</taxon>
        <taxon>Bacteroidota</taxon>
        <taxon>Bacteroidia</taxon>
        <taxon>Bacteroidales</taxon>
        <taxon>Dysgonomonadaceae</taxon>
        <taxon>Dysgonomonas</taxon>
    </lineage>
</organism>
<evidence type="ECO:0000313" key="2">
    <source>
        <dbReference type="Proteomes" id="UP000006420"/>
    </source>
</evidence>
<dbReference type="Proteomes" id="UP000006420">
    <property type="component" value="Unassembled WGS sequence"/>
</dbReference>
<name>F8X1C8_9BACT</name>
<dbReference type="GeneID" id="78082674"/>
<dbReference type="STRING" id="742767.HMPREF9456_02037"/>
<dbReference type="OrthoDB" id="1097953at2"/>
<proteinExistence type="predicted"/>
<accession>F8X1C8</accession>
<gene>
    <name evidence="1" type="ORF">HMPREF9456_02037</name>
</gene>
<dbReference type="eggNOG" id="ENOG50339Z6">
    <property type="taxonomic scope" value="Bacteria"/>
</dbReference>
<keyword evidence="2" id="KW-1185">Reference proteome</keyword>